<protein>
    <submittedName>
        <fullName evidence="1">Uncharacterized protein</fullName>
    </submittedName>
</protein>
<reference evidence="1" key="2">
    <citation type="journal article" date="2015" name="Fish Shellfish Immunol.">
        <title>Early steps in the European eel (Anguilla anguilla)-Vibrio vulnificus interaction in the gills: Role of the RtxA13 toxin.</title>
        <authorList>
            <person name="Callol A."/>
            <person name="Pajuelo D."/>
            <person name="Ebbesson L."/>
            <person name="Teles M."/>
            <person name="MacKenzie S."/>
            <person name="Amaro C."/>
        </authorList>
    </citation>
    <scope>NUCLEOTIDE SEQUENCE</scope>
</reference>
<dbReference type="EMBL" id="GBXM01024416">
    <property type="protein sequence ID" value="JAH84161.1"/>
    <property type="molecule type" value="Transcribed_RNA"/>
</dbReference>
<name>A0A0E9W1F1_ANGAN</name>
<organism evidence="1">
    <name type="scientific">Anguilla anguilla</name>
    <name type="common">European freshwater eel</name>
    <name type="synonym">Muraena anguilla</name>
    <dbReference type="NCBI Taxonomy" id="7936"/>
    <lineage>
        <taxon>Eukaryota</taxon>
        <taxon>Metazoa</taxon>
        <taxon>Chordata</taxon>
        <taxon>Craniata</taxon>
        <taxon>Vertebrata</taxon>
        <taxon>Euteleostomi</taxon>
        <taxon>Actinopterygii</taxon>
        <taxon>Neopterygii</taxon>
        <taxon>Teleostei</taxon>
        <taxon>Anguilliformes</taxon>
        <taxon>Anguillidae</taxon>
        <taxon>Anguilla</taxon>
    </lineage>
</organism>
<proteinExistence type="predicted"/>
<reference evidence="1" key="1">
    <citation type="submission" date="2014-11" db="EMBL/GenBank/DDBJ databases">
        <authorList>
            <person name="Amaro Gonzalez C."/>
        </authorList>
    </citation>
    <scope>NUCLEOTIDE SEQUENCE</scope>
</reference>
<accession>A0A0E9W1F1</accession>
<sequence>MGRPCSAVAYLRSCAE</sequence>
<dbReference type="AlphaFoldDB" id="A0A0E9W1F1"/>
<evidence type="ECO:0000313" key="1">
    <source>
        <dbReference type="EMBL" id="JAH84161.1"/>
    </source>
</evidence>